<dbReference type="InterPro" id="IPR046341">
    <property type="entry name" value="SET_dom_sf"/>
</dbReference>
<name>A0A9W9SB05_9EURO</name>
<dbReference type="Pfam" id="PF00856">
    <property type="entry name" value="SET"/>
    <property type="match status" value="1"/>
</dbReference>
<dbReference type="EMBL" id="JAPZBT010000002">
    <property type="protein sequence ID" value="KAJ5374219.1"/>
    <property type="molecule type" value="Genomic_DNA"/>
</dbReference>
<comment type="caution">
    <text evidence="3">The sequence shown here is derived from an EMBL/GenBank/DDBJ whole genome shotgun (WGS) entry which is preliminary data.</text>
</comment>
<accession>A0A9W9SB05</accession>
<feature type="domain" description="SET" evidence="2">
    <location>
        <begin position="67"/>
        <end position="105"/>
    </location>
</feature>
<feature type="transmembrane region" description="Helical" evidence="1">
    <location>
        <begin position="48"/>
        <end position="66"/>
    </location>
</feature>
<dbReference type="Proteomes" id="UP001147752">
    <property type="component" value="Unassembled WGS sequence"/>
</dbReference>
<reference evidence="3" key="2">
    <citation type="journal article" date="2023" name="IMA Fungus">
        <title>Comparative genomic study of the Penicillium genus elucidates a diverse pangenome and 15 lateral gene transfer events.</title>
        <authorList>
            <person name="Petersen C."/>
            <person name="Sorensen T."/>
            <person name="Nielsen M.R."/>
            <person name="Sondergaard T.E."/>
            <person name="Sorensen J.L."/>
            <person name="Fitzpatrick D.A."/>
            <person name="Frisvad J.C."/>
            <person name="Nielsen K.L."/>
        </authorList>
    </citation>
    <scope>NUCLEOTIDE SEQUENCE</scope>
    <source>
        <strain evidence="3">IBT 3081</strain>
    </source>
</reference>
<sequence>MPAFERLPPSRQESLLEPYGYAGELSKHFVEFEIGKSWEELPELHRKVFAIYAANTFGGFVFFLGYRLNHSCIPNLNFAYNPILKEEMFHIIRDIMAGEQLTVMYIEGTNRTRRQR</sequence>
<evidence type="ECO:0000313" key="4">
    <source>
        <dbReference type="Proteomes" id="UP001147752"/>
    </source>
</evidence>
<keyword evidence="1" id="KW-0812">Transmembrane</keyword>
<evidence type="ECO:0000313" key="3">
    <source>
        <dbReference type="EMBL" id="KAJ5374219.1"/>
    </source>
</evidence>
<reference evidence="3" key="1">
    <citation type="submission" date="2022-12" db="EMBL/GenBank/DDBJ databases">
        <authorList>
            <person name="Petersen C."/>
        </authorList>
    </citation>
    <scope>NUCLEOTIDE SEQUENCE</scope>
    <source>
        <strain evidence="3">IBT 3081</strain>
    </source>
</reference>
<dbReference type="GeneID" id="81463138"/>
<evidence type="ECO:0000256" key="1">
    <source>
        <dbReference type="SAM" id="Phobius"/>
    </source>
</evidence>
<gene>
    <name evidence="3" type="ORF">N7517_006225</name>
</gene>
<keyword evidence="1" id="KW-0472">Membrane</keyword>
<dbReference type="InterPro" id="IPR001214">
    <property type="entry name" value="SET_dom"/>
</dbReference>
<organism evidence="3 4">
    <name type="scientific">Penicillium concentricum</name>
    <dbReference type="NCBI Taxonomy" id="293559"/>
    <lineage>
        <taxon>Eukaryota</taxon>
        <taxon>Fungi</taxon>
        <taxon>Dikarya</taxon>
        <taxon>Ascomycota</taxon>
        <taxon>Pezizomycotina</taxon>
        <taxon>Eurotiomycetes</taxon>
        <taxon>Eurotiomycetidae</taxon>
        <taxon>Eurotiales</taxon>
        <taxon>Aspergillaceae</taxon>
        <taxon>Penicillium</taxon>
    </lineage>
</organism>
<evidence type="ECO:0000259" key="2">
    <source>
        <dbReference type="Pfam" id="PF00856"/>
    </source>
</evidence>
<proteinExistence type="predicted"/>
<keyword evidence="4" id="KW-1185">Reference proteome</keyword>
<dbReference type="AlphaFoldDB" id="A0A9W9SB05"/>
<dbReference type="RefSeq" id="XP_056580205.1">
    <property type="nucleotide sequence ID" value="XM_056723955.1"/>
</dbReference>
<keyword evidence="1" id="KW-1133">Transmembrane helix</keyword>
<dbReference type="OrthoDB" id="265717at2759"/>
<dbReference type="Gene3D" id="2.170.270.10">
    <property type="entry name" value="SET domain"/>
    <property type="match status" value="1"/>
</dbReference>
<dbReference type="SUPFAM" id="SSF82199">
    <property type="entry name" value="SET domain"/>
    <property type="match status" value="1"/>
</dbReference>
<protein>
    <recommendedName>
        <fullName evidence="2">SET domain-containing protein</fullName>
    </recommendedName>
</protein>